<dbReference type="Pfam" id="PF03960">
    <property type="entry name" value="ArsC"/>
    <property type="match status" value="1"/>
</dbReference>
<gene>
    <name evidence="3" type="ORF">EI77_04340</name>
</gene>
<organism evidence="3 4">
    <name type="scientific">Prosthecobacter fusiformis</name>
    <dbReference type="NCBI Taxonomy" id="48464"/>
    <lineage>
        <taxon>Bacteria</taxon>
        <taxon>Pseudomonadati</taxon>
        <taxon>Verrucomicrobiota</taxon>
        <taxon>Verrucomicrobiia</taxon>
        <taxon>Verrucomicrobiales</taxon>
        <taxon>Verrucomicrobiaceae</taxon>
        <taxon>Prosthecobacter</taxon>
    </lineage>
</organism>
<evidence type="ECO:0000313" key="3">
    <source>
        <dbReference type="EMBL" id="TDU64156.1"/>
    </source>
</evidence>
<dbReference type="EMBL" id="SOCA01000012">
    <property type="protein sequence ID" value="TDU64156.1"/>
    <property type="molecule type" value="Genomic_DNA"/>
</dbReference>
<keyword evidence="4" id="KW-1185">Reference proteome</keyword>
<evidence type="ECO:0000256" key="1">
    <source>
        <dbReference type="ARBA" id="ARBA00007198"/>
    </source>
</evidence>
<comment type="similarity">
    <text evidence="1 2">Belongs to the ArsC family.</text>
</comment>
<dbReference type="PANTHER" id="PTHR30041:SF8">
    <property type="entry name" value="PROTEIN YFFB"/>
    <property type="match status" value="1"/>
</dbReference>
<dbReference type="Proteomes" id="UP000295662">
    <property type="component" value="Unassembled WGS sequence"/>
</dbReference>
<sequence length="120" mass="13067">MLKVYAYQGCSTCKNAVKWLKAVGVSYQEIPIRETPPTVPELRAMLTAKGGDLRPLFNTSGQDYRALGMKDKLPAMSTDEALAMLAANGNLVKRPFALDEAAGVYLVGFKEAEWEAVLKG</sequence>
<dbReference type="InterPro" id="IPR036249">
    <property type="entry name" value="Thioredoxin-like_sf"/>
</dbReference>
<dbReference type="InterPro" id="IPR006660">
    <property type="entry name" value="Arsenate_reductase-like"/>
</dbReference>
<dbReference type="Gene3D" id="3.40.30.10">
    <property type="entry name" value="Glutaredoxin"/>
    <property type="match status" value="1"/>
</dbReference>
<dbReference type="AlphaFoldDB" id="A0A4R7RKD4"/>
<comment type="caution">
    <text evidence="3">The sequence shown here is derived from an EMBL/GenBank/DDBJ whole genome shotgun (WGS) entry which is preliminary data.</text>
</comment>
<dbReference type="NCBIfam" id="TIGR01617">
    <property type="entry name" value="arsC_related"/>
    <property type="match status" value="1"/>
</dbReference>
<reference evidence="3 4" key="1">
    <citation type="submission" date="2019-03" db="EMBL/GenBank/DDBJ databases">
        <title>Genomic Encyclopedia of Archaeal and Bacterial Type Strains, Phase II (KMG-II): from individual species to whole genera.</title>
        <authorList>
            <person name="Goeker M."/>
        </authorList>
    </citation>
    <scope>NUCLEOTIDE SEQUENCE [LARGE SCALE GENOMIC DNA]</scope>
    <source>
        <strain evidence="3 4">ATCC 25309</strain>
    </source>
</reference>
<dbReference type="OrthoDB" id="9794155at2"/>
<dbReference type="PANTHER" id="PTHR30041">
    <property type="entry name" value="ARSENATE REDUCTASE"/>
    <property type="match status" value="1"/>
</dbReference>
<proteinExistence type="inferred from homology"/>
<dbReference type="CDD" id="cd03036">
    <property type="entry name" value="ArsC_like"/>
    <property type="match status" value="1"/>
</dbReference>
<dbReference type="RefSeq" id="WP_133797316.1">
    <property type="nucleotide sequence ID" value="NZ_SOCA01000012.1"/>
</dbReference>
<accession>A0A4R7RKD4</accession>
<dbReference type="InterPro" id="IPR006504">
    <property type="entry name" value="Tscrpt_reg_Spx/MgsR"/>
</dbReference>
<evidence type="ECO:0000313" key="4">
    <source>
        <dbReference type="Proteomes" id="UP000295662"/>
    </source>
</evidence>
<dbReference type="SUPFAM" id="SSF52833">
    <property type="entry name" value="Thioredoxin-like"/>
    <property type="match status" value="1"/>
</dbReference>
<dbReference type="PROSITE" id="PS51353">
    <property type="entry name" value="ARSC"/>
    <property type="match status" value="1"/>
</dbReference>
<evidence type="ECO:0000256" key="2">
    <source>
        <dbReference type="PROSITE-ProRule" id="PRU01282"/>
    </source>
</evidence>
<protein>
    <submittedName>
        <fullName evidence="3">Arsenate reductase</fullName>
    </submittedName>
</protein>
<name>A0A4R7RKD4_9BACT</name>